<keyword evidence="1" id="KW-0245">EGF-like domain</keyword>
<dbReference type="Gene3D" id="2.170.300.10">
    <property type="entry name" value="Tie2 ligand-binding domain superfamily"/>
    <property type="match status" value="1"/>
</dbReference>
<evidence type="ECO:0000256" key="4">
    <source>
        <dbReference type="SAM" id="SignalP"/>
    </source>
</evidence>
<dbReference type="PANTHER" id="PTHR24043:SF8">
    <property type="entry name" value="EGF-LIKE DOMAIN-CONTAINING PROTEIN"/>
    <property type="match status" value="1"/>
</dbReference>
<dbReference type="PANTHER" id="PTHR24043">
    <property type="entry name" value="SCAVENGER RECEPTOR CLASS F"/>
    <property type="match status" value="1"/>
</dbReference>
<reference evidence="6" key="1">
    <citation type="submission" date="2025-08" db="UniProtKB">
        <authorList>
            <consortium name="RefSeq"/>
        </authorList>
    </citation>
    <scope>IDENTIFICATION</scope>
    <source>
        <tissue evidence="6">Whole sample</tissue>
    </source>
</reference>
<dbReference type="Proteomes" id="UP000694844">
    <property type="component" value="Chromosome 7"/>
</dbReference>
<feature type="region of interest" description="Disordered" evidence="2">
    <location>
        <begin position="183"/>
        <end position="207"/>
    </location>
</feature>
<feature type="transmembrane region" description="Helical" evidence="3">
    <location>
        <begin position="141"/>
        <end position="162"/>
    </location>
</feature>
<keyword evidence="4" id="KW-0732">Signal</keyword>
<feature type="compositionally biased region" description="Polar residues" evidence="2">
    <location>
        <begin position="183"/>
        <end position="199"/>
    </location>
</feature>
<evidence type="ECO:0000256" key="1">
    <source>
        <dbReference type="ARBA" id="ARBA00022536"/>
    </source>
</evidence>
<keyword evidence="3" id="KW-1133">Transmembrane helix</keyword>
<dbReference type="GeneID" id="111105465"/>
<keyword evidence="3" id="KW-0812">Transmembrane</keyword>
<keyword evidence="5" id="KW-1185">Reference proteome</keyword>
<protein>
    <submittedName>
        <fullName evidence="6">Scavenger receptor class F member 1-like</fullName>
    </submittedName>
</protein>
<gene>
    <name evidence="6" type="primary">LOC111105465</name>
</gene>
<dbReference type="KEGG" id="cvn:111105465"/>
<proteinExistence type="predicted"/>
<feature type="signal peptide" evidence="4">
    <location>
        <begin position="1"/>
        <end position="19"/>
    </location>
</feature>
<dbReference type="OrthoDB" id="6199896at2759"/>
<dbReference type="InterPro" id="IPR042635">
    <property type="entry name" value="MEGF10/SREC1/2-like"/>
</dbReference>
<evidence type="ECO:0000256" key="3">
    <source>
        <dbReference type="SAM" id="Phobius"/>
    </source>
</evidence>
<evidence type="ECO:0000313" key="6">
    <source>
        <dbReference type="RefSeq" id="XP_022295487.1"/>
    </source>
</evidence>
<dbReference type="GO" id="GO:0005044">
    <property type="term" value="F:scavenger receptor activity"/>
    <property type="evidence" value="ECO:0007669"/>
    <property type="project" value="InterPro"/>
</dbReference>
<accession>A0A8B8AW40</accession>
<evidence type="ECO:0000313" key="5">
    <source>
        <dbReference type="Proteomes" id="UP000694844"/>
    </source>
</evidence>
<sequence length="232" mass="25658">MKNIICVLLLYFLSPVCTTDNLCGYLRCCLGYEFDSSGQCVPCPRGRHGVNCTGSCPPGFYGHNCLESCECSHELCNATIGCIKYACPKGSFGVNCTDSCPPGFYGHNCRESCECSHEFCNATIGCIKYDLDYFNPTTLSIVIPTTLGLLCIFLLGCTLTVLKMRQRAQQLVPRASVRSCQNDYDITSPGQGSRTYNELDSQDDLPPPPYMVDLDELTCRRVDSKMYDTLLD</sequence>
<evidence type="ECO:0000256" key="2">
    <source>
        <dbReference type="SAM" id="MobiDB-lite"/>
    </source>
</evidence>
<keyword evidence="3" id="KW-0472">Membrane</keyword>
<organism evidence="5 6">
    <name type="scientific">Crassostrea virginica</name>
    <name type="common">Eastern oyster</name>
    <dbReference type="NCBI Taxonomy" id="6565"/>
    <lineage>
        <taxon>Eukaryota</taxon>
        <taxon>Metazoa</taxon>
        <taxon>Spiralia</taxon>
        <taxon>Lophotrochozoa</taxon>
        <taxon>Mollusca</taxon>
        <taxon>Bivalvia</taxon>
        <taxon>Autobranchia</taxon>
        <taxon>Pteriomorphia</taxon>
        <taxon>Ostreida</taxon>
        <taxon>Ostreoidea</taxon>
        <taxon>Ostreidae</taxon>
        <taxon>Crassostrea</taxon>
    </lineage>
</organism>
<dbReference type="RefSeq" id="XP_022295487.1">
    <property type="nucleotide sequence ID" value="XM_022439779.1"/>
</dbReference>
<dbReference type="AlphaFoldDB" id="A0A8B8AW40"/>
<feature type="chain" id="PRO_5034012148" evidence="4">
    <location>
        <begin position="20"/>
        <end position="232"/>
    </location>
</feature>
<name>A0A8B8AW40_CRAVI</name>